<feature type="region of interest" description="Disordered" evidence="1">
    <location>
        <begin position="13"/>
        <end position="56"/>
    </location>
</feature>
<keyword evidence="4" id="KW-1185">Reference proteome</keyword>
<evidence type="ECO:0000313" key="4">
    <source>
        <dbReference type="Proteomes" id="UP000250235"/>
    </source>
</evidence>
<dbReference type="AlphaFoldDB" id="A0A2Z7AS38"/>
<evidence type="ECO:0000256" key="1">
    <source>
        <dbReference type="SAM" id="MobiDB-lite"/>
    </source>
</evidence>
<reference evidence="3 4" key="1">
    <citation type="journal article" date="2015" name="Proc. Natl. Acad. Sci. U.S.A.">
        <title>The resurrection genome of Boea hygrometrica: A blueprint for survival of dehydration.</title>
        <authorList>
            <person name="Xiao L."/>
            <person name="Yang G."/>
            <person name="Zhang L."/>
            <person name="Yang X."/>
            <person name="Zhao S."/>
            <person name="Ji Z."/>
            <person name="Zhou Q."/>
            <person name="Hu M."/>
            <person name="Wang Y."/>
            <person name="Chen M."/>
            <person name="Xu Y."/>
            <person name="Jin H."/>
            <person name="Xiao X."/>
            <person name="Hu G."/>
            <person name="Bao F."/>
            <person name="Hu Y."/>
            <person name="Wan P."/>
            <person name="Li L."/>
            <person name="Deng X."/>
            <person name="Kuang T."/>
            <person name="Xiang C."/>
            <person name="Zhu J.K."/>
            <person name="Oliver M.J."/>
            <person name="He Y."/>
        </authorList>
    </citation>
    <scope>NUCLEOTIDE SEQUENCE [LARGE SCALE GENOMIC DNA]</scope>
    <source>
        <strain evidence="4">cv. XS01</strain>
    </source>
</reference>
<evidence type="ECO:0000313" key="3">
    <source>
        <dbReference type="EMBL" id="KZV24188.1"/>
    </source>
</evidence>
<dbReference type="Proteomes" id="UP000250235">
    <property type="component" value="Unassembled WGS sequence"/>
</dbReference>
<name>A0A2Z7AS38_9LAMI</name>
<accession>A0A2Z7AS38</accession>
<keyword evidence="2" id="KW-0732">Signal</keyword>
<dbReference type="EMBL" id="KV012857">
    <property type="protein sequence ID" value="KZV24188.1"/>
    <property type="molecule type" value="Genomic_DNA"/>
</dbReference>
<organism evidence="3 4">
    <name type="scientific">Dorcoceras hygrometricum</name>
    <dbReference type="NCBI Taxonomy" id="472368"/>
    <lineage>
        <taxon>Eukaryota</taxon>
        <taxon>Viridiplantae</taxon>
        <taxon>Streptophyta</taxon>
        <taxon>Embryophyta</taxon>
        <taxon>Tracheophyta</taxon>
        <taxon>Spermatophyta</taxon>
        <taxon>Magnoliopsida</taxon>
        <taxon>eudicotyledons</taxon>
        <taxon>Gunneridae</taxon>
        <taxon>Pentapetalae</taxon>
        <taxon>asterids</taxon>
        <taxon>lamiids</taxon>
        <taxon>Lamiales</taxon>
        <taxon>Gesneriaceae</taxon>
        <taxon>Didymocarpoideae</taxon>
        <taxon>Trichosporeae</taxon>
        <taxon>Loxocarpinae</taxon>
        <taxon>Dorcoceras</taxon>
    </lineage>
</organism>
<feature type="chain" id="PRO_5016449307" evidence="2">
    <location>
        <begin position="17"/>
        <end position="82"/>
    </location>
</feature>
<protein>
    <submittedName>
        <fullName evidence="3">Glucan synthase like 3</fullName>
    </submittedName>
</protein>
<proteinExistence type="predicted"/>
<gene>
    <name evidence="3" type="ORF">F511_03505</name>
</gene>
<feature type="signal peptide" evidence="2">
    <location>
        <begin position="1"/>
        <end position="16"/>
    </location>
</feature>
<evidence type="ECO:0000256" key="2">
    <source>
        <dbReference type="SAM" id="SignalP"/>
    </source>
</evidence>
<sequence>MLVFAFVLTNMATTDGALPAGPPPGPGGSNETNIGPNRAHTKENERWEGAAPRTQKHTLRGSLHLAIGLTLKPRLRTTKSHS</sequence>